<dbReference type="SUPFAM" id="SSF48452">
    <property type="entry name" value="TPR-like"/>
    <property type="match status" value="1"/>
</dbReference>
<keyword evidence="1" id="KW-0732">Signal</keyword>
<dbReference type="Pfam" id="PF11138">
    <property type="entry name" value="DUF2911"/>
    <property type="match status" value="1"/>
</dbReference>
<evidence type="ECO:0000313" key="2">
    <source>
        <dbReference type="EMBL" id="PZX63576.1"/>
    </source>
</evidence>
<protein>
    <recommendedName>
        <fullName evidence="4">DUF2911 domain-containing protein</fullName>
    </recommendedName>
</protein>
<dbReference type="InterPro" id="IPR021314">
    <property type="entry name" value="DUF2911"/>
</dbReference>
<feature type="chain" id="PRO_5015995325" description="DUF2911 domain-containing protein" evidence="1">
    <location>
        <begin position="20"/>
        <end position="280"/>
    </location>
</feature>
<dbReference type="RefSeq" id="WP_111294309.1">
    <property type="nucleotide sequence ID" value="NZ_QKZV01000003.1"/>
</dbReference>
<evidence type="ECO:0000313" key="3">
    <source>
        <dbReference type="Proteomes" id="UP000249720"/>
    </source>
</evidence>
<dbReference type="OrthoDB" id="9808374at2"/>
<organism evidence="2 3">
    <name type="scientific">Hydrotalea sandarakina</name>
    <dbReference type="NCBI Taxonomy" id="1004304"/>
    <lineage>
        <taxon>Bacteria</taxon>
        <taxon>Pseudomonadati</taxon>
        <taxon>Bacteroidota</taxon>
        <taxon>Chitinophagia</taxon>
        <taxon>Chitinophagales</taxon>
        <taxon>Chitinophagaceae</taxon>
        <taxon>Hydrotalea</taxon>
    </lineage>
</organism>
<dbReference type="Gene3D" id="1.25.40.10">
    <property type="entry name" value="Tetratricopeptide repeat domain"/>
    <property type="match status" value="1"/>
</dbReference>
<accession>A0A2W7RXM7</accession>
<dbReference type="AlphaFoldDB" id="A0A2W7RXM7"/>
<comment type="caution">
    <text evidence="2">The sequence shown here is derived from an EMBL/GenBank/DDBJ whole genome shotgun (WGS) entry which is preliminary data.</text>
</comment>
<reference evidence="2 3" key="1">
    <citation type="submission" date="2018-06" db="EMBL/GenBank/DDBJ databases">
        <title>Genomic Encyclopedia of Archaeal and Bacterial Type Strains, Phase II (KMG-II): from individual species to whole genera.</title>
        <authorList>
            <person name="Goeker M."/>
        </authorList>
    </citation>
    <scope>NUCLEOTIDE SEQUENCE [LARGE SCALE GENOMIC DNA]</scope>
    <source>
        <strain evidence="2 3">DSM 23241</strain>
    </source>
</reference>
<name>A0A2W7RXM7_9BACT</name>
<feature type="signal peptide" evidence="1">
    <location>
        <begin position="1"/>
        <end position="19"/>
    </location>
</feature>
<dbReference type="InterPro" id="IPR011990">
    <property type="entry name" value="TPR-like_helical_dom_sf"/>
</dbReference>
<evidence type="ECO:0008006" key="4">
    <source>
        <dbReference type="Google" id="ProtNLM"/>
    </source>
</evidence>
<gene>
    <name evidence="2" type="ORF">LX80_01227</name>
</gene>
<sequence>MKKIVFASIALLTMQLGFAQIKVPAASPTETITQDFGMGKLELTYSRPNLRGRSVFKDNSELAPLGKVWRTGANASTKLKVTDQIDLAGNRLDSGTYAIFTIPGKKEWTIIINKDSKNWGTDYSANDDLFRFNVPAETTKESMETFTMQFTNIQPESCELHLMWGNVDVKVPIITHIVSRLNAQFEKALSADNVNPNLYFTAANFYYDIAKDYNKALTNVTKATDNNPKAYYMFLLKAKIEKALGDKASAKADAEKCVQLATEAKNDDYVRGANMLLKSL</sequence>
<dbReference type="Proteomes" id="UP000249720">
    <property type="component" value="Unassembled WGS sequence"/>
</dbReference>
<dbReference type="EMBL" id="QKZV01000003">
    <property type="protein sequence ID" value="PZX63576.1"/>
    <property type="molecule type" value="Genomic_DNA"/>
</dbReference>
<proteinExistence type="predicted"/>
<evidence type="ECO:0000256" key="1">
    <source>
        <dbReference type="SAM" id="SignalP"/>
    </source>
</evidence>
<keyword evidence="3" id="KW-1185">Reference proteome</keyword>